<evidence type="ECO:0000256" key="1">
    <source>
        <dbReference type="SAM" id="MobiDB-lite"/>
    </source>
</evidence>
<gene>
    <name evidence="2" type="ORF">OHA22_32285</name>
</gene>
<feature type="region of interest" description="Disordered" evidence="1">
    <location>
        <begin position="61"/>
        <end position="80"/>
    </location>
</feature>
<feature type="compositionally biased region" description="Polar residues" evidence="1">
    <location>
        <begin position="68"/>
        <end position="80"/>
    </location>
</feature>
<evidence type="ECO:0000313" key="2">
    <source>
        <dbReference type="EMBL" id="WTT19873.1"/>
    </source>
</evidence>
<reference evidence="2" key="1">
    <citation type="submission" date="2022-10" db="EMBL/GenBank/DDBJ databases">
        <title>The complete genomes of actinobacterial strains from the NBC collection.</title>
        <authorList>
            <person name="Joergensen T.S."/>
            <person name="Alvarez Arevalo M."/>
            <person name="Sterndorff E.B."/>
            <person name="Faurdal D."/>
            <person name="Vuksanovic O."/>
            <person name="Mourched A.-S."/>
            <person name="Charusanti P."/>
            <person name="Shaw S."/>
            <person name="Blin K."/>
            <person name="Weber T."/>
        </authorList>
    </citation>
    <scope>NUCLEOTIDE SEQUENCE</scope>
    <source>
        <strain evidence="2">NBC_00093</strain>
    </source>
</reference>
<name>A0AAU2A7V2_9ACTN</name>
<organism evidence="2">
    <name type="scientific">Streptomyces sp. NBC_00093</name>
    <dbReference type="NCBI Taxonomy" id="2975649"/>
    <lineage>
        <taxon>Bacteria</taxon>
        <taxon>Bacillati</taxon>
        <taxon>Actinomycetota</taxon>
        <taxon>Actinomycetes</taxon>
        <taxon>Kitasatosporales</taxon>
        <taxon>Streptomycetaceae</taxon>
        <taxon>Streptomyces</taxon>
    </lineage>
</organism>
<protein>
    <recommendedName>
        <fullName evidence="3">Secreted protein/lipoprotein</fullName>
    </recommendedName>
</protein>
<evidence type="ECO:0008006" key="3">
    <source>
        <dbReference type="Google" id="ProtNLM"/>
    </source>
</evidence>
<dbReference type="AlphaFoldDB" id="A0AAU2A7V2"/>
<proteinExistence type="predicted"/>
<sequence>MEIARSQAKTAYLGMWRDMAQAGTTSDWNSPKLAQYATGTALSAISRGMYADHLNGLVTKGVPKNDPKVSSSAPAANPTTVMISDCGDSTRWLKYRKDNGKLADGKPGGRQAITAEVKNVNGAWKVTRFAVEAVGSC</sequence>
<accession>A0AAU2A7V2</accession>
<dbReference type="EMBL" id="CP108222">
    <property type="protein sequence ID" value="WTT19873.1"/>
    <property type="molecule type" value="Genomic_DNA"/>
</dbReference>